<evidence type="ECO:0000313" key="9">
    <source>
        <dbReference type="Proteomes" id="UP000550609"/>
    </source>
</evidence>
<gene>
    <name evidence="8" type="ORF">H4O09_03375</name>
</gene>
<dbReference type="GO" id="GO:0008889">
    <property type="term" value="F:glycerophosphodiester phosphodiesterase activity"/>
    <property type="evidence" value="ECO:0007669"/>
    <property type="project" value="UniProtKB-EC"/>
</dbReference>
<dbReference type="EMBL" id="JACIUV010000001">
    <property type="protein sequence ID" value="MBB1116109.1"/>
    <property type="molecule type" value="Genomic_DNA"/>
</dbReference>
<protein>
    <recommendedName>
        <fullName evidence="2">glycerophosphodiester phosphodiesterase</fullName>
        <ecNumber evidence="2">3.1.4.46</ecNumber>
    </recommendedName>
</protein>
<evidence type="ECO:0000256" key="5">
    <source>
        <dbReference type="ARBA" id="ARBA00022801"/>
    </source>
</evidence>
<dbReference type="SUPFAM" id="SSF51695">
    <property type="entry name" value="PLC-like phosphodiesterases"/>
    <property type="match status" value="1"/>
</dbReference>
<name>A0A7W3UYA4_9GAMM</name>
<keyword evidence="5" id="KW-0378">Hydrolase</keyword>
<dbReference type="EC" id="3.1.4.46" evidence="2"/>
<evidence type="ECO:0000313" key="8">
    <source>
        <dbReference type="EMBL" id="MBB1116109.1"/>
    </source>
</evidence>
<evidence type="ECO:0000256" key="4">
    <source>
        <dbReference type="ARBA" id="ARBA00022798"/>
    </source>
</evidence>
<keyword evidence="4" id="KW-0319">Glycerol metabolism</keyword>
<comment type="similarity">
    <text evidence="1">Belongs to the glycerophosphoryl diester phosphodiesterase family.</text>
</comment>
<dbReference type="PROSITE" id="PS51704">
    <property type="entry name" value="GP_PDE"/>
    <property type="match status" value="1"/>
</dbReference>
<dbReference type="GO" id="GO:0006071">
    <property type="term" value="P:glycerol metabolic process"/>
    <property type="evidence" value="ECO:0007669"/>
    <property type="project" value="UniProtKB-KW"/>
</dbReference>
<evidence type="ECO:0000256" key="1">
    <source>
        <dbReference type="ARBA" id="ARBA00007277"/>
    </source>
</evidence>
<dbReference type="Gene3D" id="3.20.20.190">
    <property type="entry name" value="Phosphatidylinositol (PI) phosphodiesterase"/>
    <property type="match status" value="1"/>
</dbReference>
<dbReference type="InterPro" id="IPR030395">
    <property type="entry name" value="GP_PDE_dom"/>
</dbReference>
<sequence>MNVAGKWCAWQAGRGMVLAGLLCLGSPLMAQALPDARIYAHRGASALLPEHTLPAYAQAIADGAHYIELDLVPSADGVLVVRHENELSASTDVAEHRQFRQRRTRKQIDGQWVEGWFSEDFTWEELQQLRARERLPELRGTAFDGQFKLARLEEVIALVVSQVARSGRGVGLAPELKHPAYFRSLGLALEPRVLQVLAADPYTRVAPIVLQSFEADSLKQLRQQVPRGGNIALLQLVDSDQGQLLSPAGLAGVAAYADVLGPERRHVIARTADGRLAAPGDLVSRAHALGLQVVPWTFRPEQPYLPAGLPISGEGLRHEAAAVAEMQAYLATGIDGLMTDDPALGVRALQAPAAR</sequence>
<dbReference type="GO" id="GO:0006629">
    <property type="term" value="P:lipid metabolic process"/>
    <property type="evidence" value="ECO:0007669"/>
    <property type="project" value="InterPro"/>
</dbReference>
<reference evidence="8 9" key="1">
    <citation type="submission" date="2020-08" db="EMBL/GenBank/DDBJ databases">
        <title>Stenotrophomonas sp. W1S232.</title>
        <authorList>
            <person name="Deng Y."/>
        </authorList>
    </citation>
    <scope>NUCLEOTIDE SEQUENCE [LARGE SCALE GENOMIC DNA]</scope>
    <source>
        <strain evidence="8 9">W1S232</strain>
    </source>
</reference>
<evidence type="ECO:0000256" key="3">
    <source>
        <dbReference type="ARBA" id="ARBA00022729"/>
    </source>
</evidence>
<evidence type="ECO:0000259" key="7">
    <source>
        <dbReference type="PROSITE" id="PS51704"/>
    </source>
</evidence>
<dbReference type="PANTHER" id="PTHR43620:SF7">
    <property type="entry name" value="GLYCEROPHOSPHODIESTER PHOSPHODIESTERASE GDPD5-RELATED"/>
    <property type="match status" value="1"/>
</dbReference>
<keyword evidence="3" id="KW-0732">Signal</keyword>
<dbReference type="GO" id="GO:0042597">
    <property type="term" value="C:periplasmic space"/>
    <property type="evidence" value="ECO:0007669"/>
    <property type="project" value="TreeGrafter"/>
</dbReference>
<proteinExistence type="inferred from homology"/>
<comment type="catalytic activity">
    <reaction evidence="6">
        <text>a sn-glycero-3-phosphodiester + H2O = an alcohol + sn-glycerol 3-phosphate + H(+)</text>
        <dbReference type="Rhea" id="RHEA:12969"/>
        <dbReference type="ChEBI" id="CHEBI:15377"/>
        <dbReference type="ChEBI" id="CHEBI:15378"/>
        <dbReference type="ChEBI" id="CHEBI:30879"/>
        <dbReference type="ChEBI" id="CHEBI:57597"/>
        <dbReference type="ChEBI" id="CHEBI:83408"/>
        <dbReference type="EC" id="3.1.4.46"/>
    </reaction>
</comment>
<evidence type="ECO:0000256" key="2">
    <source>
        <dbReference type="ARBA" id="ARBA00012247"/>
    </source>
</evidence>
<comment type="caution">
    <text evidence="8">The sequence shown here is derived from an EMBL/GenBank/DDBJ whole genome shotgun (WGS) entry which is preliminary data.</text>
</comment>
<feature type="domain" description="GP-PDE" evidence="7">
    <location>
        <begin position="36"/>
        <end position="349"/>
    </location>
</feature>
<dbReference type="Proteomes" id="UP000550609">
    <property type="component" value="Unassembled WGS sequence"/>
</dbReference>
<dbReference type="PANTHER" id="PTHR43620">
    <property type="entry name" value="GLYCEROPHOSPHORYL DIESTER PHOSPHODIESTERASE"/>
    <property type="match status" value="1"/>
</dbReference>
<organism evidence="8 9">
    <name type="scientific">Stenotrophomonas koreensis</name>
    <dbReference type="NCBI Taxonomy" id="266128"/>
    <lineage>
        <taxon>Bacteria</taxon>
        <taxon>Pseudomonadati</taxon>
        <taxon>Pseudomonadota</taxon>
        <taxon>Gammaproteobacteria</taxon>
        <taxon>Lysobacterales</taxon>
        <taxon>Lysobacteraceae</taxon>
        <taxon>Stenotrophomonas</taxon>
    </lineage>
</organism>
<accession>A0A7W3UYA4</accession>
<dbReference type="AlphaFoldDB" id="A0A7W3UYA4"/>
<evidence type="ECO:0000256" key="6">
    <source>
        <dbReference type="ARBA" id="ARBA00047512"/>
    </source>
</evidence>
<dbReference type="Pfam" id="PF03009">
    <property type="entry name" value="GDPD"/>
    <property type="match status" value="1"/>
</dbReference>
<dbReference type="InterPro" id="IPR017946">
    <property type="entry name" value="PLC-like_Pdiesterase_TIM-brl"/>
</dbReference>